<dbReference type="OrthoDB" id="19100at10239"/>
<protein>
    <recommendedName>
        <fullName evidence="1">Bacteriophage T5 Orf172 DNA-binding domain-containing protein</fullName>
    </recommendedName>
</protein>
<accession>N0DS95</accession>
<proteinExistence type="predicted"/>
<evidence type="ECO:0000313" key="3">
    <source>
        <dbReference type="Proteomes" id="UP000012997"/>
    </source>
</evidence>
<evidence type="ECO:0000313" key="2">
    <source>
        <dbReference type="EMBL" id="BAN16813.2"/>
    </source>
</evidence>
<dbReference type="Proteomes" id="UP000012997">
    <property type="component" value="Segment"/>
</dbReference>
<dbReference type="Pfam" id="PF10544">
    <property type="entry name" value="T5orf172"/>
    <property type="match status" value="1"/>
</dbReference>
<evidence type="ECO:0000259" key="1">
    <source>
        <dbReference type="Pfam" id="PF10544"/>
    </source>
</evidence>
<sequence length="292" mass="32729">MSRKSKQERIDSFVIVHGDKYDYSLVPDDITWCSKIPVICREHGLFEPTVNNHSRGSGCPACAGIKKLTREERIAQARSKHADKYDYSHWPNQVNASTRVEIGCPDHGYFKTTIASHVNHGSGCPVCAGNANRTWENFVRKAAQVHKNKYRYKYQSSVKNTSDVTICCPVHGDFTQNVSNHLSGKGCSGCATAGFRKSIPGHLYLLKSNDGKYAKVGISNKLRQRLSQLRVSTPFDWSEVRTLHDPSGGVIHALEKIFHHHFESAGLSGFSGATEWLLYDEEIEKWFEIMGA</sequence>
<dbReference type="EMBL" id="AP013057">
    <property type="protein sequence ID" value="BAN16813.2"/>
    <property type="molecule type" value="Genomic_DNA"/>
</dbReference>
<keyword evidence="3" id="KW-1185">Reference proteome</keyword>
<dbReference type="KEGG" id="vg:19592936"/>
<reference evidence="2 3" key="1">
    <citation type="journal article" date="2014" name="Genome Announc.">
        <title>Complete Genome Sequence of the Edwardsiella ictaluri-Specific Bacteriophage PEi21, Isolated from River Water in Japan.</title>
        <authorList>
            <person name="Yasuike M."/>
            <person name="Kai W."/>
            <person name="Nakamura Y."/>
            <person name="Fujiwara A."/>
            <person name="Kawato Y."/>
            <person name="Hassan E.S."/>
            <person name="Mahmoud M.M."/>
            <person name="Nagai S."/>
            <person name="Kobayashi T."/>
            <person name="Ototake M."/>
            <person name="Nakai T."/>
        </authorList>
    </citation>
    <scope>NUCLEOTIDE SEQUENCE [LARGE SCALE GENOMIC DNA]</scope>
</reference>
<organism evidence="2 3">
    <name type="scientific">Edwardsiella phage PEi21</name>
    <dbReference type="NCBI Taxonomy" id="1325372"/>
    <lineage>
        <taxon>Viruses</taxon>
        <taxon>Duplodnaviria</taxon>
        <taxon>Heunggongvirae</taxon>
        <taxon>Uroviricota</taxon>
        <taxon>Caudoviricetes</taxon>
        <taxon>Yokohamavirus</taxon>
        <taxon>Yokohamavirus PEi21</taxon>
    </lineage>
</organism>
<feature type="domain" description="Bacteriophage T5 Orf172 DNA-binding" evidence="1">
    <location>
        <begin position="201"/>
        <end position="287"/>
    </location>
</feature>
<dbReference type="InterPro" id="IPR018306">
    <property type="entry name" value="Phage_T5_Orf172_DNA-bd"/>
</dbReference>
<dbReference type="RefSeq" id="YP_008869216.1">
    <property type="nucleotide sequence ID" value="NC_021342.2"/>
</dbReference>
<dbReference type="GeneID" id="19592936"/>
<name>N0DS95_9CAUD</name>